<keyword evidence="4 5" id="KW-0472">Membrane</keyword>
<keyword evidence="3 5" id="KW-1133">Transmembrane helix</keyword>
<dbReference type="EMBL" id="KB306425">
    <property type="protein sequence ID" value="ELT99878.1"/>
    <property type="molecule type" value="Genomic_DNA"/>
</dbReference>
<evidence type="ECO:0000256" key="2">
    <source>
        <dbReference type="ARBA" id="ARBA00022692"/>
    </source>
</evidence>
<gene>
    <name evidence="6" type="ORF">CAPTEDRAFT_225145</name>
</gene>
<comment type="subcellular location">
    <subcellularLocation>
        <location evidence="1">Membrane</location>
        <topology evidence="1">Multi-pass membrane protein</topology>
    </subcellularLocation>
</comment>
<organism evidence="6">
    <name type="scientific">Capitella teleta</name>
    <name type="common">Polychaete worm</name>
    <dbReference type="NCBI Taxonomy" id="283909"/>
    <lineage>
        <taxon>Eukaryota</taxon>
        <taxon>Metazoa</taxon>
        <taxon>Spiralia</taxon>
        <taxon>Lophotrochozoa</taxon>
        <taxon>Annelida</taxon>
        <taxon>Polychaeta</taxon>
        <taxon>Sedentaria</taxon>
        <taxon>Scolecida</taxon>
        <taxon>Capitellidae</taxon>
        <taxon>Capitella</taxon>
    </lineage>
</organism>
<evidence type="ECO:0000256" key="1">
    <source>
        <dbReference type="ARBA" id="ARBA00004141"/>
    </source>
</evidence>
<accession>R7U0Z8</accession>
<dbReference type="AlphaFoldDB" id="R7U0Z8"/>
<dbReference type="OMA" id="WLNCRGG"/>
<evidence type="ECO:0000313" key="7">
    <source>
        <dbReference type="EnsemblMetazoa" id="CapteP225145"/>
    </source>
</evidence>
<name>R7U0Z8_CAPTE</name>
<dbReference type="HOGENOM" id="CLU_1311336_0_0_1"/>
<dbReference type="EMBL" id="AMQN01009861">
    <property type="status" value="NOT_ANNOTATED_CDS"/>
    <property type="molecule type" value="Genomic_DNA"/>
</dbReference>
<evidence type="ECO:0000256" key="3">
    <source>
        <dbReference type="ARBA" id="ARBA00022989"/>
    </source>
</evidence>
<sequence length="242" mass="27284">MASCLLMVALTMLLLSFVATGVAFFAPFWLVSLTDHHTEGLWGYCPAMQDCQWFYEDDFAIEKNHRGFVVCEAVALHFEGEWTFVFRRCCLCEFHVNNDQQIKDLFHFLVYRSNAFVKDDWFKAVQAMFAFGYVMQIAVLLIGVLHVCCLCCKGSAAINKIIGSVLKASFVLTVVALAVFGGMAYKDDRYKASIHSITYNFDWAFYVAIVGAGLDVLAGLLFFCAGMRKMEHDGYERGNVVI</sequence>
<feature type="transmembrane region" description="Helical" evidence="5">
    <location>
        <begin position="130"/>
        <end position="152"/>
    </location>
</feature>
<reference evidence="8" key="1">
    <citation type="submission" date="2012-12" db="EMBL/GenBank/DDBJ databases">
        <authorList>
            <person name="Hellsten U."/>
            <person name="Grimwood J."/>
            <person name="Chapman J.A."/>
            <person name="Shapiro H."/>
            <person name="Aerts A."/>
            <person name="Otillar R.P."/>
            <person name="Terry A.Y."/>
            <person name="Boore J.L."/>
            <person name="Simakov O."/>
            <person name="Marletaz F."/>
            <person name="Cho S.-J."/>
            <person name="Edsinger-Gonzales E."/>
            <person name="Havlak P."/>
            <person name="Kuo D.-H."/>
            <person name="Larsson T."/>
            <person name="Lv J."/>
            <person name="Arendt D."/>
            <person name="Savage R."/>
            <person name="Osoegawa K."/>
            <person name="de Jong P."/>
            <person name="Lindberg D.R."/>
            <person name="Seaver E.C."/>
            <person name="Weisblat D.A."/>
            <person name="Putnam N.H."/>
            <person name="Grigoriev I.V."/>
            <person name="Rokhsar D.S."/>
        </authorList>
    </citation>
    <scope>NUCLEOTIDE SEQUENCE</scope>
    <source>
        <strain evidence="8">I ESC-2004</strain>
    </source>
</reference>
<proteinExistence type="predicted"/>
<evidence type="ECO:0000313" key="8">
    <source>
        <dbReference type="Proteomes" id="UP000014760"/>
    </source>
</evidence>
<dbReference type="PANTHER" id="PTHR21284">
    <property type="entry name" value="EG:80H7.2 PROTEIN"/>
    <property type="match status" value="1"/>
</dbReference>
<feature type="transmembrane region" description="Helical" evidence="5">
    <location>
        <begin position="203"/>
        <end position="225"/>
    </location>
</feature>
<dbReference type="Gene3D" id="1.20.140.150">
    <property type="match status" value="1"/>
</dbReference>
<keyword evidence="2 5" id="KW-0812">Transmembrane</keyword>
<dbReference type="Pfam" id="PF13903">
    <property type="entry name" value="Claudin_2"/>
    <property type="match status" value="1"/>
</dbReference>
<feature type="transmembrane region" description="Helical" evidence="5">
    <location>
        <begin position="164"/>
        <end position="183"/>
    </location>
</feature>
<dbReference type="PANTHER" id="PTHR21284:SF12">
    <property type="entry name" value="EG:80H7.2 PROTEIN"/>
    <property type="match status" value="1"/>
</dbReference>
<dbReference type="InterPro" id="IPR004031">
    <property type="entry name" value="PMP22/EMP/MP20/Claudin"/>
</dbReference>
<evidence type="ECO:0000256" key="4">
    <source>
        <dbReference type="ARBA" id="ARBA00023136"/>
    </source>
</evidence>
<reference evidence="6 8" key="2">
    <citation type="journal article" date="2013" name="Nature">
        <title>Insights into bilaterian evolution from three spiralian genomes.</title>
        <authorList>
            <person name="Simakov O."/>
            <person name="Marletaz F."/>
            <person name="Cho S.J."/>
            <person name="Edsinger-Gonzales E."/>
            <person name="Havlak P."/>
            <person name="Hellsten U."/>
            <person name="Kuo D.H."/>
            <person name="Larsson T."/>
            <person name="Lv J."/>
            <person name="Arendt D."/>
            <person name="Savage R."/>
            <person name="Osoegawa K."/>
            <person name="de Jong P."/>
            <person name="Grimwood J."/>
            <person name="Chapman J.A."/>
            <person name="Shapiro H."/>
            <person name="Aerts A."/>
            <person name="Otillar R.P."/>
            <person name="Terry A.Y."/>
            <person name="Boore J.L."/>
            <person name="Grigoriev I.V."/>
            <person name="Lindberg D.R."/>
            <person name="Seaver E.C."/>
            <person name="Weisblat D.A."/>
            <person name="Putnam N.H."/>
            <person name="Rokhsar D.S."/>
        </authorList>
    </citation>
    <scope>NUCLEOTIDE SEQUENCE</scope>
    <source>
        <strain evidence="6 8">I ESC-2004</strain>
    </source>
</reference>
<keyword evidence="8" id="KW-1185">Reference proteome</keyword>
<protein>
    <submittedName>
        <fullName evidence="6 7">Uncharacterized protein</fullName>
    </submittedName>
</protein>
<reference evidence="7" key="3">
    <citation type="submission" date="2015-06" db="UniProtKB">
        <authorList>
            <consortium name="EnsemblMetazoa"/>
        </authorList>
    </citation>
    <scope>IDENTIFICATION</scope>
</reference>
<evidence type="ECO:0000313" key="6">
    <source>
        <dbReference type="EMBL" id="ELT99878.1"/>
    </source>
</evidence>
<evidence type="ECO:0000256" key="5">
    <source>
        <dbReference type="SAM" id="Phobius"/>
    </source>
</evidence>
<dbReference type="EnsemblMetazoa" id="CapteT225145">
    <property type="protein sequence ID" value="CapteP225145"/>
    <property type="gene ID" value="CapteG225145"/>
</dbReference>
<dbReference type="GO" id="GO:0016020">
    <property type="term" value="C:membrane"/>
    <property type="evidence" value="ECO:0007669"/>
    <property type="project" value="UniProtKB-SubCell"/>
</dbReference>
<dbReference type="Proteomes" id="UP000014760">
    <property type="component" value="Unassembled WGS sequence"/>
</dbReference>